<protein>
    <submittedName>
        <fullName evidence="1">Uncharacterized protein</fullName>
    </submittedName>
</protein>
<keyword evidence="2" id="KW-1185">Reference proteome</keyword>
<evidence type="ECO:0000313" key="1">
    <source>
        <dbReference type="EMBL" id="MQL82207.1"/>
    </source>
</evidence>
<name>A0A843UIT2_COLES</name>
<sequence>MERLLEAAVWCAKSTLQLEAVAAATGSGGACRRATMTWWLRRRIPLLFHPTVTRLRASSVYKLTCMPTAGSGTDVRLETAIGTGLRLYPIYVLPYTLRFRWMLQQYSCLSKQSA</sequence>
<accession>A0A843UIT2</accession>
<organism evidence="1 2">
    <name type="scientific">Colocasia esculenta</name>
    <name type="common">Wild taro</name>
    <name type="synonym">Arum esculentum</name>
    <dbReference type="NCBI Taxonomy" id="4460"/>
    <lineage>
        <taxon>Eukaryota</taxon>
        <taxon>Viridiplantae</taxon>
        <taxon>Streptophyta</taxon>
        <taxon>Embryophyta</taxon>
        <taxon>Tracheophyta</taxon>
        <taxon>Spermatophyta</taxon>
        <taxon>Magnoliopsida</taxon>
        <taxon>Liliopsida</taxon>
        <taxon>Araceae</taxon>
        <taxon>Aroideae</taxon>
        <taxon>Colocasieae</taxon>
        <taxon>Colocasia</taxon>
    </lineage>
</organism>
<reference evidence="1" key="1">
    <citation type="submission" date="2017-07" db="EMBL/GenBank/DDBJ databases">
        <title>Taro Niue Genome Assembly and Annotation.</title>
        <authorList>
            <person name="Atibalentja N."/>
            <person name="Keating K."/>
            <person name="Fields C.J."/>
        </authorList>
    </citation>
    <scope>NUCLEOTIDE SEQUENCE</scope>
    <source>
        <strain evidence="1">Niue_2</strain>
        <tissue evidence="1">Leaf</tissue>
    </source>
</reference>
<dbReference type="PROSITE" id="PS51257">
    <property type="entry name" value="PROKAR_LIPOPROTEIN"/>
    <property type="match status" value="1"/>
</dbReference>
<dbReference type="EMBL" id="NMUH01000616">
    <property type="protein sequence ID" value="MQL82207.1"/>
    <property type="molecule type" value="Genomic_DNA"/>
</dbReference>
<evidence type="ECO:0000313" key="2">
    <source>
        <dbReference type="Proteomes" id="UP000652761"/>
    </source>
</evidence>
<dbReference type="AlphaFoldDB" id="A0A843UIT2"/>
<proteinExistence type="predicted"/>
<dbReference type="Proteomes" id="UP000652761">
    <property type="component" value="Unassembled WGS sequence"/>
</dbReference>
<comment type="caution">
    <text evidence="1">The sequence shown here is derived from an EMBL/GenBank/DDBJ whole genome shotgun (WGS) entry which is preliminary data.</text>
</comment>
<gene>
    <name evidence="1" type="ORF">Taro_014688</name>
</gene>